<protein>
    <submittedName>
        <fullName evidence="2">Uncharacterized protein</fullName>
    </submittedName>
</protein>
<sequence>MASMKHKVSWPSGSMEEILGELEENPSSPCQAPFSHKLNNNAKKSPKRCLKTNGLSSSQSSFAPQLSKKHKVSWPSGSMEQILGELEENASSPCQVPLSPKLDNNSSVGRRKELSSYLGILARNAHLAPMTYTNWKTLKPNWDDMWQIVTTTKNPNRRDPSRVEMYILTHKPKNEAHLLRGTRKQVQVHPKANLLLRLMLSLWLRDMEV</sequence>
<dbReference type="AlphaFoldDB" id="A0A0B2QWT3"/>
<name>A0A0B2QWT3_GLYSO</name>
<feature type="region of interest" description="Disordered" evidence="1">
    <location>
        <begin position="1"/>
        <end position="74"/>
    </location>
</feature>
<evidence type="ECO:0000313" key="2">
    <source>
        <dbReference type="EMBL" id="KHN26040.1"/>
    </source>
</evidence>
<reference evidence="2" key="1">
    <citation type="submission" date="2014-07" db="EMBL/GenBank/DDBJ databases">
        <title>Identification of a novel salt tolerance gene in wild soybean by whole-genome sequencing.</title>
        <authorList>
            <person name="Lam H.-M."/>
            <person name="Qi X."/>
            <person name="Li M.-W."/>
            <person name="Liu X."/>
            <person name="Xie M."/>
            <person name="Ni M."/>
            <person name="Xu X."/>
        </authorList>
    </citation>
    <scope>NUCLEOTIDE SEQUENCE [LARGE SCALE GENOMIC DNA]</scope>
    <source>
        <tissue evidence="2">Root</tissue>
    </source>
</reference>
<dbReference type="EMBL" id="KN654116">
    <property type="protein sequence ID" value="KHN26040.1"/>
    <property type="molecule type" value="Genomic_DNA"/>
</dbReference>
<organism evidence="2">
    <name type="scientific">Glycine soja</name>
    <name type="common">Wild soybean</name>
    <dbReference type="NCBI Taxonomy" id="3848"/>
    <lineage>
        <taxon>Eukaryota</taxon>
        <taxon>Viridiplantae</taxon>
        <taxon>Streptophyta</taxon>
        <taxon>Embryophyta</taxon>
        <taxon>Tracheophyta</taxon>
        <taxon>Spermatophyta</taxon>
        <taxon>Magnoliopsida</taxon>
        <taxon>eudicotyledons</taxon>
        <taxon>Gunneridae</taxon>
        <taxon>Pentapetalae</taxon>
        <taxon>rosids</taxon>
        <taxon>fabids</taxon>
        <taxon>Fabales</taxon>
        <taxon>Fabaceae</taxon>
        <taxon>Papilionoideae</taxon>
        <taxon>50 kb inversion clade</taxon>
        <taxon>NPAAA clade</taxon>
        <taxon>indigoferoid/millettioid clade</taxon>
        <taxon>Phaseoleae</taxon>
        <taxon>Glycine</taxon>
        <taxon>Glycine subgen. Soja</taxon>
    </lineage>
</organism>
<proteinExistence type="predicted"/>
<feature type="region of interest" description="Disordered" evidence="1">
    <location>
        <begin position="88"/>
        <end position="108"/>
    </location>
</feature>
<accession>A0A0B2QWT3</accession>
<gene>
    <name evidence="2" type="ORF">glysoja_025138</name>
</gene>
<dbReference type="Proteomes" id="UP000053555">
    <property type="component" value="Unassembled WGS sequence"/>
</dbReference>
<evidence type="ECO:0000256" key="1">
    <source>
        <dbReference type="SAM" id="MobiDB-lite"/>
    </source>
</evidence>